<gene>
    <name evidence="3" type="ORF">FBZ93_11143</name>
</gene>
<feature type="transmembrane region" description="Helical" evidence="1">
    <location>
        <begin position="116"/>
        <end position="136"/>
    </location>
</feature>
<organism evidence="3 4">
    <name type="scientific">Bradyrhizobium macuxiense</name>
    <dbReference type="NCBI Taxonomy" id="1755647"/>
    <lineage>
        <taxon>Bacteria</taxon>
        <taxon>Pseudomonadati</taxon>
        <taxon>Pseudomonadota</taxon>
        <taxon>Alphaproteobacteria</taxon>
        <taxon>Hyphomicrobiales</taxon>
        <taxon>Nitrobacteraceae</taxon>
        <taxon>Bradyrhizobium</taxon>
    </lineage>
</organism>
<reference evidence="3 4" key="1">
    <citation type="submission" date="2019-06" db="EMBL/GenBank/DDBJ databases">
        <title>Genomic Encyclopedia of Type Strains, Phase IV (KMG-V): Genome sequencing to study the core and pangenomes of soil and plant-associated prokaryotes.</title>
        <authorList>
            <person name="Whitman W."/>
        </authorList>
    </citation>
    <scope>NUCLEOTIDE SEQUENCE [LARGE SCALE GENOMIC DNA]</scope>
    <source>
        <strain evidence="3 4">BR 10355</strain>
    </source>
</reference>
<dbReference type="InterPro" id="IPR057770">
    <property type="entry name" value="YscD/Y4YQ_C"/>
</dbReference>
<feature type="domain" description="YscD/Y4YQ C-terminal" evidence="2">
    <location>
        <begin position="244"/>
        <end position="295"/>
    </location>
</feature>
<keyword evidence="4" id="KW-1185">Reference proteome</keyword>
<evidence type="ECO:0000313" key="4">
    <source>
        <dbReference type="Proteomes" id="UP000321304"/>
    </source>
</evidence>
<dbReference type="AlphaFoldDB" id="A0A560LEZ5"/>
<evidence type="ECO:0000259" key="2">
    <source>
        <dbReference type="Pfam" id="PF23893"/>
    </source>
</evidence>
<dbReference type="Pfam" id="PF23893">
    <property type="entry name" value="Y4YQ_C"/>
    <property type="match status" value="1"/>
</dbReference>
<proteinExistence type="predicted"/>
<evidence type="ECO:0000313" key="3">
    <source>
        <dbReference type="EMBL" id="TWB93004.1"/>
    </source>
</evidence>
<protein>
    <submittedName>
        <fullName evidence="3">Type III secretion protein D</fullName>
    </submittedName>
</protein>
<sequence length="297" mass="30860">MHESISANYEVLSGLYSGLTGKAGVGTSLIGSGLDADMIFVEQGLEPHHLRIIPHGNSIEIEALATGISVDENEDIPPGERVVVPLPAIIHTGAMSIRWSRPGSAQAGSVGRSRGAIVALTLILLSSVAIGTVSIISAHTGNAVTLGTDSPPAIQAAPKLSLSGLDAGTTDATAELLQETVDGAGLLNIKVSSGLGVVTAEGTVTPAFVAKWQEVQQWFDHHTNGIPALVNAVTVKEEKTPSSIAVQAVWRGSQPYLLIGGQKYFVGALLNNGWTVDRIEDGRVLLSRSGRLAALPY</sequence>
<keyword evidence="1" id="KW-0472">Membrane</keyword>
<keyword evidence="1" id="KW-0812">Transmembrane</keyword>
<dbReference type="RefSeq" id="WP_146990049.1">
    <property type="nucleotide sequence ID" value="NZ_VITY01000011.1"/>
</dbReference>
<dbReference type="Proteomes" id="UP000321304">
    <property type="component" value="Unassembled WGS sequence"/>
</dbReference>
<accession>A0A560LEZ5</accession>
<dbReference type="OrthoDB" id="9806163at2"/>
<dbReference type="EMBL" id="VITY01000011">
    <property type="protein sequence ID" value="TWB93004.1"/>
    <property type="molecule type" value="Genomic_DNA"/>
</dbReference>
<evidence type="ECO:0000256" key="1">
    <source>
        <dbReference type="SAM" id="Phobius"/>
    </source>
</evidence>
<name>A0A560LEZ5_9BRAD</name>
<comment type="caution">
    <text evidence="3">The sequence shown here is derived from an EMBL/GenBank/DDBJ whole genome shotgun (WGS) entry which is preliminary data.</text>
</comment>
<keyword evidence="1" id="KW-1133">Transmembrane helix</keyword>